<comment type="caution">
    <text evidence="1">The sequence shown here is derived from an EMBL/GenBank/DDBJ whole genome shotgun (WGS) entry which is preliminary data.</text>
</comment>
<organism evidence="1 2">
    <name type="scientific">Spirochaeta lutea</name>
    <dbReference type="NCBI Taxonomy" id="1480694"/>
    <lineage>
        <taxon>Bacteria</taxon>
        <taxon>Pseudomonadati</taxon>
        <taxon>Spirochaetota</taxon>
        <taxon>Spirochaetia</taxon>
        <taxon>Spirochaetales</taxon>
        <taxon>Spirochaetaceae</taxon>
        <taxon>Spirochaeta</taxon>
    </lineage>
</organism>
<protein>
    <submittedName>
        <fullName evidence="1">Uncharacterized protein</fullName>
    </submittedName>
</protein>
<name>A0A098R1J4_9SPIO</name>
<evidence type="ECO:0000313" key="1">
    <source>
        <dbReference type="EMBL" id="KGE73661.1"/>
    </source>
</evidence>
<accession>A0A098R1J4</accession>
<dbReference type="RefSeq" id="WP_037545247.1">
    <property type="nucleotide sequence ID" value="NZ_JNUP01000016.1"/>
</dbReference>
<reference evidence="1 2" key="1">
    <citation type="submission" date="2014-05" db="EMBL/GenBank/DDBJ databases">
        <title>De novo Genome Sequence of Spirocheata sp.</title>
        <authorList>
            <person name="Shivani Y."/>
            <person name="Subhash Y."/>
            <person name="Tushar L."/>
            <person name="Sasikala C."/>
            <person name="Ramana C.V."/>
        </authorList>
    </citation>
    <scope>NUCLEOTIDE SEQUENCE [LARGE SCALE GENOMIC DNA]</scope>
    <source>
        <strain evidence="1 2">JC230</strain>
    </source>
</reference>
<dbReference type="EMBL" id="JNUP01000016">
    <property type="protein sequence ID" value="KGE73661.1"/>
    <property type="molecule type" value="Genomic_DNA"/>
</dbReference>
<proteinExistence type="predicted"/>
<sequence>MLRNIIIIFLNLIVIDSAIAQDFTFRGLLWNSSESQIIEKEGSPSKRTTSDQKQMFGEVTLSYESINVAGYDAIMEIEIGKAGIIAGTYSFSLNQEEFTFGLLNPQEHVNAYVDLIQKLTSLYGTPIESNSIDKLNERPSMLSIQNLQNSAPLKSVWEFKEGGAIYLVLSFNQKWNLILAYISPTQYDIIKKMQEAQANNKDGL</sequence>
<evidence type="ECO:0000313" key="2">
    <source>
        <dbReference type="Proteomes" id="UP000029692"/>
    </source>
</evidence>
<dbReference type="AlphaFoldDB" id="A0A098R1J4"/>
<keyword evidence="2" id="KW-1185">Reference proteome</keyword>
<dbReference type="Proteomes" id="UP000029692">
    <property type="component" value="Unassembled WGS sequence"/>
</dbReference>
<dbReference type="STRING" id="1480694.DC28_01615"/>
<gene>
    <name evidence="1" type="ORF">DC28_01615</name>
</gene>